<dbReference type="PaxDb" id="273075-Ta0402"/>
<evidence type="ECO:0000313" key="2">
    <source>
        <dbReference type="Proteomes" id="UP000001024"/>
    </source>
</evidence>
<dbReference type="eggNOG" id="arCOG03049">
    <property type="taxonomic scope" value="Archaea"/>
</dbReference>
<name>Q9HL37_THEAC</name>
<proteinExistence type="predicted"/>
<reference evidence="1 2" key="1">
    <citation type="journal article" date="2000" name="Nature">
        <title>The genome sequence of the thermoacidophilic scavenger Thermoplasma acidophilum.</title>
        <authorList>
            <person name="Ruepp A."/>
            <person name="Graml W."/>
            <person name="Santos-Martinez M.L."/>
            <person name="Koretke K.K."/>
            <person name="Volker C."/>
            <person name="Mewes H.W."/>
            <person name="Frishman D."/>
            <person name="Stocker S."/>
            <person name="Lupas A.N."/>
            <person name="Baumeister W."/>
        </authorList>
    </citation>
    <scope>NUCLEOTIDE SEQUENCE [LARGE SCALE GENOMIC DNA]</scope>
    <source>
        <strain evidence="2">ATCC 25905 / DSM 1728 / JCM 9062 / NBRC 15155 / AMRC-C165</strain>
    </source>
</reference>
<organism evidence="1 2">
    <name type="scientific">Thermoplasma acidophilum (strain ATCC 25905 / DSM 1728 / JCM 9062 / NBRC 15155 / AMRC-C165)</name>
    <dbReference type="NCBI Taxonomy" id="273075"/>
    <lineage>
        <taxon>Archaea</taxon>
        <taxon>Methanobacteriati</taxon>
        <taxon>Thermoplasmatota</taxon>
        <taxon>Thermoplasmata</taxon>
        <taxon>Thermoplasmatales</taxon>
        <taxon>Thermoplasmataceae</taxon>
        <taxon>Thermoplasma</taxon>
    </lineage>
</organism>
<dbReference type="PANTHER" id="PTHR12558">
    <property type="entry name" value="CELL DIVISION CYCLE 16,23,27"/>
    <property type="match status" value="1"/>
</dbReference>
<dbReference type="Proteomes" id="UP000001024">
    <property type="component" value="Chromosome"/>
</dbReference>
<dbReference type="RefSeq" id="WP_010900830.1">
    <property type="nucleotide sequence ID" value="NC_002578.1"/>
</dbReference>
<dbReference type="HOGENOM" id="CLU_334841_0_0_2"/>
<accession>Q9HL37</accession>
<dbReference type="InterPro" id="IPR036390">
    <property type="entry name" value="WH_DNA-bd_sf"/>
</dbReference>
<dbReference type="AlphaFoldDB" id="Q9HL37"/>
<dbReference type="PANTHER" id="PTHR12558:SF13">
    <property type="entry name" value="CELL DIVISION CYCLE PROTEIN 27 HOMOLOG"/>
    <property type="match status" value="1"/>
</dbReference>
<dbReference type="Gene3D" id="1.25.40.10">
    <property type="entry name" value="Tetratricopeptide repeat domain"/>
    <property type="match status" value="2"/>
</dbReference>
<dbReference type="KEGG" id="tac:Ta0402"/>
<dbReference type="STRING" id="273075.gene:9571622"/>
<dbReference type="OrthoDB" id="115601at2157"/>
<keyword evidence="2" id="KW-1185">Reference proteome</keyword>
<dbReference type="EMBL" id="AL445064">
    <property type="protein sequence ID" value="CAC11545.1"/>
    <property type="molecule type" value="Genomic_DNA"/>
</dbReference>
<sequence>MEKALAIREIPDFVISTIQKGSSAYLLVGDSFIGKRDIVDLVLRSLEKMDYLIVSETAPPMGELYRNQTVNSIMDKLSEKQASRDKNEIISEFDEFVKNNRRKIAVAVYGMEKLTIESKNLLLYMCRAGRGRNMVFIGTYSTDSSEDYDRFINFITSEDYINILKVEKPGTDDVIFLTKKMGYKLPENFVKEIARITNFNMDNFRYALRYYRDLGLINEKNEINEVSFRYFPVPPTTEIYYDRMLKELTPVQRTLMQIMAMAGGELKLEDLAKLMGRSKSALLDIVRPLEASGMIRFTGGSVRYDNEKVKQMIARSMSESDREYVIQKMIETDFFRSLNEAQRIHILRQGGKIDEMMRIIDATGEKLVEQFSSIDEAIEDLEYVFNEIKNSPSMYVLCHAYYRKGELERALECYRKVQVDNLPVILDVSSILISKGQYRDAEKILDEVSGKLQDEKSEVSVIYKRSSILYRRGEYDEARKLLNDVLARSRALGMKDIEAGSLNLLGGIDMAEYRYDDALKKYSEALGINRSMGNYSEIARNLNNISLIDVYTGKYDQAISTLKELIEHTYTTGDLISRLYAIYNLSEIYYVIGHQEYAEGYIPLMLRILDVTGERRAAYHIHRFLGLYYTGLLDFKMARKYTEMAAEEGANEEQSSMARIFASIISDLEDGGSSIKEEEIEKNVYRDDYASIFYIAVSYHFYLKGDSERALKYMEKAEQAAYHMNIPYEIINTAFHRALMYLFTDNVDGFKEYFRRMPKPPTNLEYYDACYSIFENIYSGNYDRIVSSRYRIIEEDHLSGSLKAMLPVLLNSFALYRFAGRDEDLRHIISVTPEPFVEPLKKLTHYTQTQ</sequence>
<evidence type="ECO:0000313" key="1">
    <source>
        <dbReference type="EMBL" id="CAC11545.1"/>
    </source>
</evidence>
<dbReference type="SUPFAM" id="SSF46785">
    <property type="entry name" value="Winged helix' DNA-binding domain"/>
    <property type="match status" value="1"/>
</dbReference>
<gene>
    <name evidence="1" type="ordered locus">Ta0402</name>
</gene>
<dbReference type="InParanoid" id="Q9HL37"/>
<dbReference type="SUPFAM" id="SSF48452">
    <property type="entry name" value="TPR-like"/>
    <property type="match status" value="1"/>
</dbReference>
<dbReference type="InterPro" id="IPR011990">
    <property type="entry name" value="TPR-like_helical_dom_sf"/>
</dbReference>
<dbReference type="EnsemblBacteria" id="CAC11545">
    <property type="protein sequence ID" value="CAC11545"/>
    <property type="gene ID" value="CAC11545"/>
</dbReference>
<protein>
    <submittedName>
        <fullName evidence="1">Uncharacterized protein</fullName>
    </submittedName>
</protein>